<gene>
    <name evidence="2" type="ORF">EVOR1521_LOCUS7910</name>
</gene>
<evidence type="ECO:0000256" key="1">
    <source>
        <dbReference type="SAM" id="MobiDB-lite"/>
    </source>
</evidence>
<feature type="compositionally biased region" description="Basic and acidic residues" evidence="1">
    <location>
        <begin position="110"/>
        <end position="210"/>
    </location>
</feature>
<proteinExistence type="predicted"/>
<name>A0AA36I2J1_9DINO</name>
<dbReference type="Proteomes" id="UP001178507">
    <property type="component" value="Unassembled WGS sequence"/>
</dbReference>
<sequence length="210" mass="24232">MSWNDRVTVRSRSRDKGGGGGLRGWSDSEDEGKFQLKAPKNLVAASGWKQDSKDSKPAASQDIFLRPATSTVHLQPAPGLDEEEDSQGETKPRLKPRGRQLKAATAADLAHVRKEPRAEKEPEDKRREGKDEDGRKAREEKMEGDKGRSRRGHAEEDLHDERKENGRAKRRAPPAEEDRKDDRRDKKERKDDRKEDRKDDHRRTDRRDRR</sequence>
<organism evidence="2 3">
    <name type="scientific">Effrenium voratum</name>
    <dbReference type="NCBI Taxonomy" id="2562239"/>
    <lineage>
        <taxon>Eukaryota</taxon>
        <taxon>Sar</taxon>
        <taxon>Alveolata</taxon>
        <taxon>Dinophyceae</taxon>
        <taxon>Suessiales</taxon>
        <taxon>Symbiodiniaceae</taxon>
        <taxon>Effrenium</taxon>
    </lineage>
</organism>
<accession>A0AA36I2J1</accession>
<keyword evidence="3" id="KW-1185">Reference proteome</keyword>
<feature type="region of interest" description="Disordered" evidence="1">
    <location>
        <begin position="1"/>
        <end position="210"/>
    </location>
</feature>
<protein>
    <submittedName>
        <fullName evidence="2">Uncharacterized protein</fullName>
    </submittedName>
</protein>
<evidence type="ECO:0000313" key="3">
    <source>
        <dbReference type="Proteomes" id="UP001178507"/>
    </source>
</evidence>
<dbReference type="AlphaFoldDB" id="A0AA36I2J1"/>
<evidence type="ECO:0000313" key="2">
    <source>
        <dbReference type="EMBL" id="CAJ1379775.1"/>
    </source>
</evidence>
<comment type="caution">
    <text evidence="2">The sequence shown here is derived from an EMBL/GenBank/DDBJ whole genome shotgun (WGS) entry which is preliminary data.</text>
</comment>
<reference evidence="2" key="1">
    <citation type="submission" date="2023-08" db="EMBL/GenBank/DDBJ databases">
        <authorList>
            <person name="Chen Y."/>
            <person name="Shah S."/>
            <person name="Dougan E. K."/>
            <person name="Thang M."/>
            <person name="Chan C."/>
        </authorList>
    </citation>
    <scope>NUCLEOTIDE SEQUENCE</scope>
</reference>
<dbReference type="EMBL" id="CAUJNA010000657">
    <property type="protein sequence ID" value="CAJ1379775.1"/>
    <property type="molecule type" value="Genomic_DNA"/>
</dbReference>